<evidence type="ECO:0000313" key="7">
    <source>
        <dbReference type="EMBL" id="RCU52426.1"/>
    </source>
</evidence>
<comment type="subcellular location">
    <subcellularLocation>
        <location evidence="4">Cytoplasm</location>
    </subcellularLocation>
</comment>
<dbReference type="PANTHER" id="PTHR21367">
    <property type="entry name" value="ARGININE-TRNA-PROTEIN TRANSFERASE 1"/>
    <property type="match status" value="1"/>
</dbReference>
<dbReference type="EMBL" id="QPID01000001">
    <property type="protein sequence ID" value="RCU52426.1"/>
    <property type="molecule type" value="Genomic_DNA"/>
</dbReference>
<comment type="similarity">
    <text evidence="4">Belongs to the R-transferase family. Bpt subfamily.</text>
</comment>
<dbReference type="InterPro" id="IPR016181">
    <property type="entry name" value="Acyl_CoA_acyltransferase"/>
</dbReference>
<dbReference type="Proteomes" id="UP000252558">
    <property type="component" value="Unassembled WGS sequence"/>
</dbReference>
<comment type="catalytic activity">
    <reaction evidence="4">
        <text>N-terminal L-aspartyl-[protein] + L-leucyl-tRNA(Leu) = N-terminal L-leucyl-L-aspartyl-[protein] + tRNA(Leu) + H(+)</text>
        <dbReference type="Rhea" id="RHEA:50420"/>
        <dbReference type="Rhea" id="RHEA-COMP:9613"/>
        <dbReference type="Rhea" id="RHEA-COMP:9622"/>
        <dbReference type="Rhea" id="RHEA-COMP:12669"/>
        <dbReference type="Rhea" id="RHEA-COMP:12674"/>
        <dbReference type="ChEBI" id="CHEBI:15378"/>
        <dbReference type="ChEBI" id="CHEBI:64720"/>
        <dbReference type="ChEBI" id="CHEBI:78442"/>
        <dbReference type="ChEBI" id="CHEBI:78494"/>
        <dbReference type="ChEBI" id="CHEBI:133042"/>
        <dbReference type="EC" id="2.3.2.29"/>
    </reaction>
</comment>
<keyword evidence="1 4" id="KW-0963">Cytoplasm</keyword>
<dbReference type="GO" id="GO:0004057">
    <property type="term" value="F:arginyl-tRNA--protein transferase activity"/>
    <property type="evidence" value="ECO:0007669"/>
    <property type="project" value="InterPro"/>
</dbReference>
<dbReference type="InterPro" id="IPR030700">
    <property type="entry name" value="N-end_Aminoacyl_Trfase"/>
</dbReference>
<dbReference type="SUPFAM" id="SSF55729">
    <property type="entry name" value="Acyl-CoA N-acyltransferases (Nat)"/>
    <property type="match status" value="1"/>
</dbReference>
<dbReference type="AlphaFoldDB" id="A0A368NQK6"/>
<sequence length="236" mass="27744">MSDSVSIRLGITQVVPCQYLEGEFERLVIMDPEEEHDDFRYRHLLSHGFRRCGDSLYAPHCPECNACQPIRLPVTSFVASRSQRRTEKLGKQHLTTVVSREIDRQEVFPLYCRYVETRHAEGSMNPVSYEQYENFLFSRWHSPLFVQFYDQEELVAVAVTDTLEDSLSAVYTFYDPDYSKLSLGTYAILRQLELAKSQQKPFLYLGFQIDDCPAMSYKIRYKPYQILQNGQWHQHE</sequence>
<dbReference type="GO" id="GO:0005737">
    <property type="term" value="C:cytoplasm"/>
    <property type="evidence" value="ECO:0007669"/>
    <property type="project" value="UniProtKB-SubCell"/>
</dbReference>
<organism evidence="7 8">
    <name type="scientific">Corallincola holothuriorum</name>
    <dbReference type="NCBI Taxonomy" id="2282215"/>
    <lineage>
        <taxon>Bacteria</taxon>
        <taxon>Pseudomonadati</taxon>
        <taxon>Pseudomonadota</taxon>
        <taxon>Gammaproteobacteria</taxon>
        <taxon>Alteromonadales</taxon>
        <taxon>Psychromonadaceae</taxon>
        <taxon>Corallincola</taxon>
    </lineage>
</organism>
<proteinExistence type="inferred from homology"/>
<dbReference type="EC" id="2.3.2.29" evidence="4"/>
<dbReference type="NCBIfam" id="NF002346">
    <property type="entry name" value="PRK01305.2-3"/>
    <property type="match status" value="1"/>
</dbReference>
<keyword evidence="3 4" id="KW-0012">Acyltransferase</keyword>
<evidence type="ECO:0000256" key="1">
    <source>
        <dbReference type="ARBA" id="ARBA00022490"/>
    </source>
</evidence>
<dbReference type="NCBIfam" id="NF002341">
    <property type="entry name" value="PRK01305.1-1"/>
    <property type="match status" value="1"/>
</dbReference>
<dbReference type="InterPro" id="IPR017138">
    <property type="entry name" value="Asp_Glu_LeuTrfase"/>
</dbReference>
<keyword evidence="2 4" id="KW-0808">Transferase</keyword>
<dbReference type="NCBIfam" id="NF002345">
    <property type="entry name" value="PRK01305.2-2"/>
    <property type="match status" value="1"/>
</dbReference>
<protein>
    <recommendedName>
        <fullName evidence="4">Aspartate/glutamate leucyltransferase</fullName>
        <ecNumber evidence="4">2.3.2.29</ecNumber>
    </recommendedName>
</protein>
<gene>
    <name evidence="4" type="primary">bpt</name>
    <name evidence="7" type="ORF">DU002_00170</name>
</gene>
<evidence type="ECO:0000256" key="3">
    <source>
        <dbReference type="ARBA" id="ARBA00023315"/>
    </source>
</evidence>
<comment type="caution">
    <text evidence="7">The sequence shown here is derived from an EMBL/GenBank/DDBJ whole genome shotgun (WGS) entry which is preliminary data.</text>
</comment>
<name>A0A368NQK6_9GAMM</name>
<dbReference type="PANTHER" id="PTHR21367:SF1">
    <property type="entry name" value="ARGINYL-TRNA--PROTEIN TRANSFERASE 1"/>
    <property type="match status" value="1"/>
</dbReference>
<dbReference type="InterPro" id="IPR007472">
    <property type="entry name" value="N-end_Aminoacyl_Trfase_C"/>
</dbReference>
<reference evidence="7 8" key="1">
    <citation type="submission" date="2018-07" db="EMBL/GenBank/DDBJ databases">
        <title>Corallincola holothuriorum sp. nov., a new facultative anaerobe isolated from sea cucumber Apostichopus japonicus.</title>
        <authorList>
            <person name="Xia H."/>
        </authorList>
    </citation>
    <scope>NUCLEOTIDE SEQUENCE [LARGE SCALE GENOMIC DNA]</scope>
    <source>
        <strain evidence="7 8">C4</strain>
    </source>
</reference>
<dbReference type="NCBIfam" id="NF002342">
    <property type="entry name" value="PRK01305.1-3"/>
    <property type="match status" value="1"/>
</dbReference>
<evidence type="ECO:0000259" key="5">
    <source>
        <dbReference type="Pfam" id="PF04376"/>
    </source>
</evidence>
<keyword evidence="8" id="KW-1185">Reference proteome</keyword>
<accession>A0A368NQK6</accession>
<dbReference type="OrthoDB" id="9782022at2"/>
<dbReference type="Pfam" id="PF04377">
    <property type="entry name" value="ATE_C"/>
    <property type="match status" value="1"/>
</dbReference>
<feature type="domain" description="N-end aminoacyl transferase N-terminal" evidence="5">
    <location>
        <begin position="16"/>
        <end position="85"/>
    </location>
</feature>
<evidence type="ECO:0000259" key="6">
    <source>
        <dbReference type="Pfam" id="PF04377"/>
    </source>
</evidence>
<dbReference type="RefSeq" id="WP_114336334.1">
    <property type="nucleotide sequence ID" value="NZ_QPID01000001.1"/>
</dbReference>
<comment type="catalytic activity">
    <reaction evidence="4">
        <text>N-terminal L-glutamyl-[protein] + L-leucyl-tRNA(Leu) = N-terminal L-leucyl-L-glutamyl-[protein] + tRNA(Leu) + H(+)</text>
        <dbReference type="Rhea" id="RHEA:50412"/>
        <dbReference type="Rhea" id="RHEA-COMP:9613"/>
        <dbReference type="Rhea" id="RHEA-COMP:9622"/>
        <dbReference type="Rhea" id="RHEA-COMP:12664"/>
        <dbReference type="Rhea" id="RHEA-COMP:12668"/>
        <dbReference type="ChEBI" id="CHEBI:15378"/>
        <dbReference type="ChEBI" id="CHEBI:64721"/>
        <dbReference type="ChEBI" id="CHEBI:78442"/>
        <dbReference type="ChEBI" id="CHEBI:78494"/>
        <dbReference type="ChEBI" id="CHEBI:133041"/>
        <dbReference type="EC" id="2.3.2.29"/>
    </reaction>
</comment>
<dbReference type="GO" id="GO:0008914">
    <property type="term" value="F:leucyl-tRNA--protein transferase activity"/>
    <property type="evidence" value="ECO:0007669"/>
    <property type="project" value="UniProtKB-UniRule"/>
</dbReference>
<evidence type="ECO:0000256" key="2">
    <source>
        <dbReference type="ARBA" id="ARBA00022679"/>
    </source>
</evidence>
<dbReference type="GO" id="GO:0071596">
    <property type="term" value="P:ubiquitin-dependent protein catabolic process via the N-end rule pathway"/>
    <property type="evidence" value="ECO:0007669"/>
    <property type="project" value="InterPro"/>
</dbReference>
<dbReference type="Pfam" id="PF04376">
    <property type="entry name" value="ATE_N"/>
    <property type="match status" value="1"/>
</dbReference>
<dbReference type="HAMAP" id="MF_00689">
    <property type="entry name" value="Bpt"/>
    <property type="match status" value="1"/>
</dbReference>
<dbReference type="PIRSF" id="PIRSF037208">
    <property type="entry name" value="ATE_pro_prd"/>
    <property type="match status" value="1"/>
</dbReference>
<evidence type="ECO:0000256" key="4">
    <source>
        <dbReference type="HAMAP-Rule" id="MF_00689"/>
    </source>
</evidence>
<comment type="function">
    <text evidence="4">Functions in the N-end rule pathway of protein degradation where it conjugates Leu from its aminoacyl-tRNA to the N-termini of proteins containing an N-terminal aspartate or glutamate.</text>
</comment>
<dbReference type="InterPro" id="IPR007471">
    <property type="entry name" value="N-end_Aminoacyl_Trfase_N"/>
</dbReference>
<evidence type="ECO:0000313" key="8">
    <source>
        <dbReference type="Proteomes" id="UP000252558"/>
    </source>
</evidence>
<feature type="domain" description="N-end rule aminoacyl transferase C-terminal" evidence="6">
    <location>
        <begin position="107"/>
        <end position="227"/>
    </location>
</feature>